<keyword evidence="2" id="KW-1185">Reference proteome</keyword>
<dbReference type="Proteomes" id="UP000198284">
    <property type="component" value="Unassembled WGS sequence"/>
</dbReference>
<dbReference type="InterPro" id="IPR016875">
    <property type="entry name" value="UCP028200"/>
</dbReference>
<name>A0A239BPH0_9BURK</name>
<dbReference type="AlphaFoldDB" id="A0A239BPH0"/>
<proteinExistence type="predicted"/>
<evidence type="ECO:0000313" key="1">
    <source>
        <dbReference type="EMBL" id="SNS09987.1"/>
    </source>
</evidence>
<evidence type="ECO:0008006" key="3">
    <source>
        <dbReference type="Google" id="ProtNLM"/>
    </source>
</evidence>
<reference evidence="1 2" key="1">
    <citation type="submission" date="2017-06" db="EMBL/GenBank/DDBJ databases">
        <authorList>
            <person name="Kim H.J."/>
            <person name="Triplett B.A."/>
        </authorList>
    </citation>
    <scope>NUCLEOTIDE SEQUENCE [LARGE SCALE GENOMIC DNA]</scope>
    <source>
        <strain evidence="1 2">U15</strain>
    </source>
</reference>
<dbReference type="Pfam" id="PF19795">
    <property type="entry name" value="DUF6279"/>
    <property type="match status" value="1"/>
</dbReference>
<evidence type="ECO:0000313" key="2">
    <source>
        <dbReference type="Proteomes" id="UP000198284"/>
    </source>
</evidence>
<dbReference type="PIRSF" id="PIRSF028200">
    <property type="entry name" value="UCP028200"/>
    <property type="match status" value="1"/>
</dbReference>
<sequence>MTQDSITQAFRSWIARSGLLLLAVLLAGCSALRLGYSNGETVSYWWLNGYVDFESSQQPWVKKHIDNFFAWHRKTQLPDYAQLLGKAQQQVQRPATEADALAYYDAFRKRMLTVVDHVLPDLAELALSLQPQQIAHLEGKFASNNENYRKEYLRGDVDQRQRNRFKKVMKQAEYWFGSFSSEQESQIRTLSDARPLDNEVGLEERVRRQEEMVAMLRRIHDEKPAKEAAMRMIRDYVDRSFNYFGDTRHKTFSDAATKANAGMLAAIVNLATPEQKAHAARRLQQWIDDCHNLAARD</sequence>
<accession>A0A239BPH0</accession>
<protein>
    <recommendedName>
        <fullName evidence="3">Lipoprotein</fullName>
    </recommendedName>
</protein>
<organism evidence="1 2">
    <name type="scientific">Noviherbaspirillum humi</name>
    <dbReference type="NCBI Taxonomy" id="1688639"/>
    <lineage>
        <taxon>Bacteria</taxon>
        <taxon>Pseudomonadati</taxon>
        <taxon>Pseudomonadota</taxon>
        <taxon>Betaproteobacteria</taxon>
        <taxon>Burkholderiales</taxon>
        <taxon>Oxalobacteraceae</taxon>
        <taxon>Noviherbaspirillum</taxon>
    </lineage>
</organism>
<gene>
    <name evidence="1" type="ORF">SAMN06265795_10113</name>
</gene>
<dbReference type="EMBL" id="FZOT01000001">
    <property type="protein sequence ID" value="SNS09987.1"/>
    <property type="molecule type" value="Genomic_DNA"/>
</dbReference>